<sequence>MLRKQTGSLVRAFARHQKTQPSNKVKEWRKALKEVADLAGMVLQNQADGYKALQNMHEASRSNP</sequence>
<protein>
    <submittedName>
        <fullName evidence="2">PREDICTED: TMV resistance N</fullName>
    </submittedName>
</protein>
<name>A0A5E4GCC9_PRUDU</name>
<dbReference type="EMBL" id="CABIKO010000521">
    <property type="protein sequence ID" value="VVA37272.1"/>
    <property type="molecule type" value="Genomic_DNA"/>
</dbReference>
<reference evidence="3" key="1">
    <citation type="journal article" date="2020" name="Plant J.">
        <title>Transposons played a major role in the diversification between the closely related almond and peach genomes: results from the almond genome sequence.</title>
        <authorList>
            <person name="Alioto T."/>
            <person name="Alexiou K.G."/>
            <person name="Bardil A."/>
            <person name="Barteri F."/>
            <person name="Castanera R."/>
            <person name="Cruz F."/>
            <person name="Dhingra A."/>
            <person name="Duval H."/>
            <person name="Fernandez I Marti A."/>
            <person name="Frias L."/>
            <person name="Galan B."/>
            <person name="Garcia J.L."/>
            <person name="Howad W."/>
            <person name="Gomez-Garrido J."/>
            <person name="Gut M."/>
            <person name="Julca I."/>
            <person name="Morata J."/>
            <person name="Puigdomenech P."/>
            <person name="Ribeca P."/>
            <person name="Rubio Cabetas M.J."/>
            <person name="Vlasova A."/>
            <person name="Wirthensohn M."/>
            <person name="Garcia-Mas J."/>
            <person name="Gabaldon T."/>
            <person name="Casacuberta J.M."/>
            <person name="Arus P."/>
        </authorList>
    </citation>
    <scope>NUCLEOTIDE SEQUENCE [LARGE SCALE GENOMIC DNA]</scope>
    <source>
        <strain evidence="3">cv. Texas</strain>
    </source>
</reference>
<dbReference type="GO" id="GO:0007165">
    <property type="term" value="P:signal transduction"/>
    <property type="evidence" value="ECO:0007669"/>
    <property type="project" value="InterPro"/>
</dbReference>
<accession>A0A5E4GCC9</accession>
<feature type="domain" description="TIR" evidence="1">
    <location>
        <begin position="3"/>
        <end position="57"/>
    </location>
</feature>
<proteinExistence type="predicted"/>
<dbReference type="Gramene" id="VVA37272">
    <property type="protein sequence ID" value="VVA37272"/>
    <property type="gene ID" value="Prudul26B024007"/>
</dbReference>
<evidence type="ECO:0000313" key="2">
    <source>
        <dbReference type="EMBL" id="VVA37272.1"/>
    </source>
</evidence>
<dbReference type="Pfam" id="PF01582">
    <property type="entry name" value="TIR"/>
    <property type="match status" value="1"/>
</dbReference>
<dbReference type="InParanoid" id="A0A5E4GCC9"/>
<evidence type="ECO:0000313" key="3">
    <source>
        <dbReference type="Proteomes" id="UP000327085"/>
    </source>
</evidence>
<organism evidence="2 3">
    <name type="scientific">Prunus dulcis</name>
    <name type="common">Almond</name>
    <name type="synonym">Amygdalus dulcis</name>
    <dbReference type="NCBI Taxonomy" id="3755"/>
    <lineage>
        <taxon>Eukaryota</taxon>
        <taxon>Viridiplantae</taxon>
        <taxon>Streptophyta</taxon>
        <taxon>Embryophyta</taxon>
        <taxon>Tracheophyta</taxon>
        <taxon>Spermatophyta</taxon>
        <taxon>Magnoliopsida</taxon>
        <taxon>eudicotyledons</taxon>
        <taxon>Gunneridae</taxon>
        <taxon>Pentapetalae</taxon>
        <taxon>rosids</taxon>
        <taxon>fabids</taxon>
        <taxon>Rosales</taxon>
        <taxon>Rosaceae</taxon>
        <taxon>Amygdaloideae</taxon>
        <taxon>Amygdaleae</taxon>
        <taxon>Prunus</taxon>
    </lineage>
</organism>
<dbReference type="InterPro" id="IPR000157">
    <property type="entry name" value="TIR_dom"/>
</dbReference>
<gene>
    <name evidence="2" type="ORF">ALMOND_2B024007</name>
</gene>
<evidence type="ECO:0000259" key="1">
    <source>
        <dbReference type="Pfam" id="PF01582"/>
    </source>
</evidence>
<dbReference type="AlphaFoldDB" id="A0A5E4GCC9"/>
<dbReference type="Proteomes" id="UP000327085">
    <property type="component" value="Chromosome 4"/>
</dbReference>
<dbReference type="InterPro" id="IPR035897">
    <property type="entry name" value="Toll_tir_struct_dom_sf"/>
</dbReference>
<dbReference type="Gene3D" id="3.40.50.10140">
    <property type="entry name" value="Toll/interleukin-1 receptor homology (TIR) domain"/>
    <property type="match status" value="1"/>
</dbReference>